<accession>A0AAN9LLX1</accession>
<dbReference type="Proteomes" id="UP001367508">
    <property type="component" value="Unassembled WGS sequence"/>
</dbReference>
<evidence type="ECO:0000313" key="1">
    <source>
        <dbReference type="EMBL" id="KAK7338530.1"/>
    </source>
</evidence>
<dbReference type="EMBL" id="JAYMYQ010000004">
    <property type="protein sequence ID" value="KAK7338530.1"/>
    <property type="molecule type" value="Genomic_DNA"/>
</dbReference>
<evidence type="ECO:0000313" key="2">
    <source>
        <dbReference type="Proteomes" id="UP001367508"/>
    </source>
</evidence>
<keyword evidence="2" id="KW-1185">Reference proteome</keyword>
<gene>
    <name evidence="1" type="ORF">VNO77_19143</name>
</gene>
<sequence>MHSRPHSIKHFRGMVLKGFSLEFYVGMSSWDGIRRTHGCKHNTHREVNRISTYYHLGISVKRVYWGVSGKTYVGNLLGVGCDDNLFRIEAQEQCYELKKSIGVVKREIQFTAGFGFSANVAFLLVTHSHLSVMLL</sequence>
<name>A0AAN9LLX1_CANGL</name>
<reference evidence="1 2" key="1">
    <citation type="submission" date="2024-01" db="EMBL/GenBank/DDBJ databases">
        <title>The genomes of 5 underutilized Papilionoideae crops provide insights into root nodulation and disease resistanc.</title>
        <authorList>
            <person name="Jiang F."/>
        </authorList>
    </citation>
    <scope>NUCLEOTIDE SEQUENCE [LARGE SCALE GENOMIC DNA]</scope>
    <source>
        <strain evidence="1">LVBAO_FW01</strain>
        <tissue evidence="1">Leaves</tissue>
    </source>
</reference>
<organism evidence="1 2">
    <name type="scientific">Canavalia gladiata</name>
    <name type="common">Sword bean</name>
    <name type="synonym">Dolichos gladiatus</name>
    <dbReference type="NCBI Taxonomy" id="3824"/>
    <lineage>
        <taxon>Eukaryota</taxon>
        <taxon>Viridiplantae</taxon>
        <taxon>Streptophyta</taxon>
        <taxon>Embryophyta</taxon>
        <taxon>Tracheophyta</taxon>
        <taxon>Spermatophyta</taxon>
        <taxon>Magnoliopsida</taxon>
        <taxon>eudicotyledons</taxon>
        <taxon>Gunneridae</taxon>
        <taxon>Pentapetalae</taxon>
        <taxon>rosids</taxon>
        <taxon>fabids</taxon>
        <taxon>Fabales</taxon>
        <taxon>Fabaceae</taxon>
        <taxon>Papilionoideae</taxon>
        <taxon>50 kb inversion clade</taxon>
        <taxon>NPAAA clade</taxon>
        <taxon>indigoferoid/millettioid clade</taxon>
        <taxon>Phaseoleae</taxon>
        <taxon>Canavalia</taxon>
    </lineage>
</organism>
<comment type="caution">
    <text evidence="1">The sequence shown here is derived from an EMBL/GenBank/DDBJ whole genome shotgun (WGS) entry which is preliminary data.</text>
</comment>
<protein>
    <submittedName>
        <fullName evidence="1">Uncharacterized protein</fullName>
    </submittedName>
</protein>
<proteinExistence type="predicted"/>
<dbReference type="AlphaFoldDB" id="A0AAN9LLX1"/>